<dbReference type="PROSITE" id="PS50404">
    <property type="entry name" value="GST_NTER"/>
    <property type="match status" value="1"/>
</dbReference>
<dbReference type="Proteomes" id="UP000504634">
    <property type="component" value="Unplaced"/>
</dbReference>
<dbReference type="GO" id="GO:0045174">
    <property type="term" value="F:glutathione dehydrogenase (ascorbate) activity"/>
    <property type="evidence" value="ECO:0007669"/>
    <property type="project" value="TreeGrafter"/>
</dbReference>
<dbReference type="GeneID" id="115632509"/>
<name>A0A6J2UDR2_DROLE</name>
<dbReference type="OrthoDB" id="4951845at2759"/>
<dbReference type="Pfam" id="PF13410">
    <property type="entry name" value="GST_C_2"/>
    <property type="match status" value="1"/>
</dbReference>
<sequence length="255" mass="29684">MITGQHLGIGSTKPIFPDDGLLHLYSMRFCPYAHRVHLVLDAKNIPHHTININLREKPDWFVNNVSTTGKVPVLELPTESGTPTLVESLIICDYLDEKYPQRPLYSRDPLRRAQDRILIQRFSQFIDDIYKLLLPNSPTELGTTDLYAGLDIYEKELNLRETAYFGGEAPGMLDYMIWPWCERFPALKYELGFEIVLDPKRFGNLLRWRDLMLDDTPVKKSYLDGETHAKYMRSRRAGETEYDMLYIPAKKPRLC</sequence>
<evidence type="ECO:0000256" key="2">
    <source>
        <dbReference type="ARBA" id="ARBA00023002"/>
    </source>
</evidence>
<dbReference type="CDD" id="cd03184">
    <property type="entry name" value="GST_C_Omega"/>
    <property type="match status" value="1"/>
</dbReference>
<dbReference type="PANTHER" id="PTHR43968">
    <property type="match status" value="1"/>
</dbReference>
<dbReference type="PRINTS" id="PR01625">
    <property type="entry name" value="GSTRNSFRASEO"/>
</dbReference>
<dbReference type="PANTHER" id="PTHR43968:SF6">
    <property type="entry name" value="GLUTATHIONE S-TRANSFERASE OMEGA"/>
    <property type="match status" value="1"/>
</dbReference>
<keyword evidence="2" id="KW-0560">Oxidoreductase</keyword>
<dbReference type="Pfam" id="PF13417">
    <property type="entry name" value="GST_N_3"/>
    <property type="match status" value="1"/>
</dbReference>
<dbReference type="CTD" id="9446"/>
<dbReference type="AlphaFoldDB" id="A0A6J2UDR2"/>
<keyword evidence="5" id="KW-1185">Reference proteome</keyword>
<organism evidence="5 6">
    <name type="scientific">Drosophila lebanonensis</name>
    <name type="common">Fruit fly</name>
    <name type="synonym">Scaptodrosophila lebanonensis</name>
    <dbReference type="NCBI Taxonomy" id="7225"/>
    <lineage>
        <taxon>Eukaryota</taxon>
        <taxon>Metazoa</taxon>
        <taxon>Ecdysozoa</taxon>
        <taxon>Arthropoda</taxon>
        <taxon>Hexapoda</taxon>
        <taxon>Insecta</taxon>
        <taxon>Pterygota</taxon>
        <taxon>Neoptera</taxon>
        <taxon>Endopterygota</taxon>
        <taxon>Diptera</taxon>
        <taxon>Brachycera</taxon>
        <taxon>Muscomorpha</taxon>
        <taxon>Ephydroidea</taxon>
        <taxon>Drosophilidae</taxon>
        <taxon>Scaptodrosophila</taxon>
    </lineage>
</organism>
<accession>A0A6J2UDR2</accession>
<gene>
    <name evidence="6" type="primary">LOC115632509</name>
</gene>
<evidence type="ECO:0000259" key="3">
    <source>
        <dbReference type="PROSITE" id="PS50404"/>
    </source>
</evidence>
<evidence type="ECO:0000313" key="5">
    <source>
        <dbReference type="Proteomes" id="UP000504634"/>
    </source>
</evidence>
<dbReference type="InterPro" id="IPR040079">
    <property type="entry name" value="Glutathione_S-Trfase"/>
</dbReference>
<dbReference type="RefSeq" id="XP_030385558.1">
    <property type="nucleotide sequence ID" value="XM_030529698.1"/>
</dbReference>
<dbReference type="SFLD" id="SFLDS00019">
    <property type="entry name" value="Glutathione_Transferase_(cytos"/>
    <property type="match status" value="1"/>
</dbReference>
<dbReference type="InterPro" id="IPR004045">
    <property type="entry name" value="Glutathione_S-Trfase_N"/>
</dbReference>
<dbReference type="GO" id="GO:0005737">
    <property type="term" value="C:cytoplasm"/>
    <property type="evidence" value="ECO:0007669"/>
    <property type="project" value="InterPro"/>
</dbReference>
<comment type="similarity">
    <text evidence="1">Belongs to the GST superfamily. Omega family.</text>
</comment>
<dbReference type="FunFam" id="3.40.30.10:FF:000123">
    <property type="entry name" value="Glutathione transferase o1"/>
    <property type="match status" value="1"/>
</dbReference>
<evidence type="ECO:0000256" key="1">
    <source>
        <dbReference type="ARBA" id="ARBA00011067"/>
    </source>
</evidence>
<dbReference type="SUPFAM" id="SSF47616">
    <property type="entry name" value="GST C-terminal domain-like"/>
    <property type="match status" value="1"/>
</dbReference>
<dbReference type="FunFam" id="1.20.1050.10:FF:000009">
    <property type="entry name" value="Glutathione S-transferase omega-1"/>
    <property type="match status" value="1"/>
</dbReference>
<dbReference type="GO" id="GO:0006749">
    <property type="term" value="P:glutathione metabolic process"/>
    <property type="evidence" value="ECO:0007669"/>
    <property type="project" value="TreeGrafter"/>
</dbReference>
<proteinExistence type="inferred from homology"/>
<evidence type="ECO:0000259" key="4">
    <source>
        <dbReference type="PROSITE" id="PS50405"/>
    </source>
</evidence>
<protein>
    <submittedName>
        <fullName evidence="6">Pyrimidodiazepine synthase isoform X1</fullName>
    </submittedName>
</protein>
<evidence type="ECO:0000313" key="6">
    <source>
        <dbReference type="RefSeq" id="XP_030385558.1"/>
    </source>
</evidence>
<dbReference type="InterPro" id="IPR036249">
    <property type="entry name" value="Thioredoxin-like_sf"/>
</dbReference>
<feature type="domain" description="GST C-terminal" evidence="4">
    <location>
        <begin position="108"/>
        <end position="238"/>
    </location>
</feature>
<dbReference type="SUPFAM" id="SSF52833">
    <property type="entry name" value="Thioredoxin-like"/>
    <property type="match status" value="1"/>
</dbReference>
<dbReference type="InterPro" id="IPR036282">
    <property type="entry name" value="Glutathione-S-Trfase_C_sf"/>
</dbReference>
<dbReference type="Gene3D" id="1.20.1050.10">
    <property type="match status" value="1"/>
</dbReference>
<dbReference type="InterPro" id="IPR050983">
    <property type="entry name" value="GST_Omega/HSP26"/>
</dbReference>
<dbReference type="InterPro" id="IPR005442">
    <property type="entry name" value="GST_omega"/>
</dbReference>
<dbReference type="Gene3D" id="3.40.30.10">
    <property type="entry name" value="Glutaredoxin"/>
    <property type="match status" value="1"/>
</dbReference>
<dbReference type="SFLD" id="SFLDG00358">
    <property type="entry name" value="Main_(cytGST)"/>
    <property type="match status" value="1"/>
</dbReference>
<reference evidence="6" key="1">
    <citation type="submission" date="2025-08" db="UniProtKB">
        <authorList>
            <consortium name="RefSeq"/>
        </authorList>
    </citation>
    <scope>IDENTIFICATION</scope>
    <source>
        <strain evidence="6">11010-0011.00</strain>
        <tissue evidence="6">Whole body</tissue>
    </source>
</reference>
<dbReference type="InterPro" id="IPR010987">
    <property type="entry name" value="Glutathione-S-Trfase_C-like"/>
</dbReference>
<feature type="domain" description="GST N-terminal" evidence="3">
    <location>
        <begin position="20"/>
        <end position="103"/>
    </location>
</feature>
<dbReference type="GO" id="GO:0004364">
    <property type="term" value="F:glutathione transferase activity"/>
    <property type="evidence" value="ECO:0007669"/>
    <property type="project" value="InterPro"/>
</dbReference>
<dbReference type="PROSITE" id="PS50405">
    <property type="entry name" value="GST_CTER"/>
    <property type="match status" value="1"/>
</dbReference>